<keyword evidence="3" id="KW-1185">Reference proteome</keyword>
<name>A0A5N8V9N6_9ACTN</name>
<evidence type="ECO:0000313" key="3">
    <source>
        <dbReference type="Proteomes" id="UP000325849"/>
    </source>
</evidence>
<dbReference type="AlphaFoldDB" id="A0A5N8V9N6"/>
<feature type="region of interest" description="Disordered" evidence="1">
    <location>
        <begin position="37"/>
        <end position="56"/>
    </location>
</feature>
<dbReference type="EMBL" id="VJZD01000012">
    <property type="protein sequence ID" value="MPY30728.1"/>
    <property type="molecule type" value="Genomic_DNA"/>
</dbReference>
<gene>
    <name evidence="2" type="ORF">FNH09_05180</name>
</gene>
<feature type="region of interest" description="Disordered" evidence="1">
    <location>
        <begin position="91"/>
        <end position="110"/>
    </location>
</feature>
<comment type="caution">
    <text evidence="2">The sequence shown here is derived from an EMBL/GenBank/DDBJ whole genome shotgun (WGS) entry which is preliminary data.</text>
</comment>
<sequence length="110" mass="12536">MAADGDTAKVDNPERERLKELKRDLQREHATLVGALKQAEKDIGNGGRDSAKSWVGKNADNWHREVAGHRKVVRTRIDKVLEDIQREIDSMPEKVTSEEATSMNRNRRMS</sequence>
<proteinExistence type="predicted"/>
<accession>A0A5N8V9N6</accession>
<dbReference type="OrthoDB" id="4234784at2"/>
<evidence type="ECO:0000256" key="1">
    <source>
        <dbReference type="SAM" id="MobiDB-lite"/>
    </source>
</evidence>
<organism evidence="2 3">
    <name type="scientific">Streptomyces adustus</name>
    <dbReference type="NCBI Taxonomy" id="1609272"/>
    <lineage>
        <taxon>Bacteria</taxon>
        <taxon>Bacillati</taxon>
        <taxon>Actinomycetota</taxon>
        <taxon>Actinomycetes</taxon>
        <taxon>Kitasatosporales</taxon>
        <taxon>Streptomycetaceae</taxon>
        <taxon>Streptomyces</taxon>
    </lineage>
</organism>
<evidence type="ECO:0000313" key="2">
    <source>
        <dbReference type="EMBL" id="MPY30728.1"/>
    </source>
</evidence>
<dbReference type="RefSeq" id="WP_152885531.1">
    <property type="nucleotide sequence ID" value="NZ_VJZD01000012.1"/>
</dbReference>
<reference evidence="2 3" key="1">
    <citation type="submission" date="2019-07" db="EMBL/GenBank/DDBJ databases">
        <title>New species of Amycolatopsis and Streptomyces.</title>
        <authorList>
            <person name="Duangmal K."/>
            <person name="Teo W.F.A."/>
            <person name="Lipun K."/>
        </authorList>
    </citation>
    <scope>NUCLEOTIDE SEQUENCE [LARGE SCALE GENOMIC DNA]</scope>
    <source>
        <strain evidence="2 3">NBRC 109810</strain>
    </source>
</reference>
<dbReference type="Proteomes" id="UP000325849">
    <property type="component" value="Unassembled WGS sequence"/>
</dbReference>
<protein>
    <submittedName>
        <fullName evidence="2">Uncharacterized protein</fullName>
    </submittedName>
</protein>